<evidence type="ECO:0000313" key="2">
    <source>
        <dbReference type="Proteomes" id="UP000241890"/>
    </source>
</evidence>
<evidence type="ECO:0000313" key="1">
    <source>
        <dbReference type="EMBL" id="GBG27554.1"/>
    </source>
</evidence>
<gene>
    <name evidence="1" type="ORF">FCC1311_037772</name>
</gene>
<protein>
    <submittedName>
        <fullName evidence="1">Uncharacterized protein</fullName>
    </submittedName>
</protein>
<accession>A0A2R5GI55</accession>
<comment type="caution">
    <text evidence="1">The sequence shown here is derived from an EMBL/GenBank/DDBJ whole genome shotgun (WGS) entry which is preliminary data.</text>
</comment>
<dbReference type="Proteomes" id="UP000241890">
    <property type="component" value="Unassembled WGS sequence"/>
</dbReference>
<dbReference type="EMBL" id="BEYU01000032">
    <property type="protein sequence ID" value="GBG27554.1"/>
    <property type="molecule type" value="Genomic_DNA"/>
</dbReference>
<organism evidence="1 2">
    <name type="scientific">Hondaea fermentalgiana</name>
    <dbReference type="NCBI Taxonomy" id="2315210"/>
    <lineage>
        <taxon>Eukaryota</taxon>
        <taxon>Sar</taxon>
        <taxon>Stramenopiles</taxon>
        <taxon>Bigyra</taxon>
        <taxon>Labyrinthulomycetes</taxon>
        <taxon>Thraustochytrida</taxon>
        <taxon>Thraustochytriidae</taxon>
        <taxon>Hondaea</taxon>
    </lineage>
</organism>
<dbReference type="AlphaFoldDB" id="A0A2R5GI55"/>
<reference evidence="1 2" key="1">
    <citation type="submission" date="2017-12" db="EMBL/GenBank/DDBJ databases">
        <title>Sequencing, de novo assembly and annotation of complete genome of a new Thraustochytrid species, strain FCC1311.</title>
        <authorList>
            <person name="Sedici K."/>
            <person name="Godart F."/>
            <person name="Aiese Cigliano R."/>
            <person name="Sanseverino W."/>
            <person name="Barakat M."/>
            <person name="Ortet P."/>
            <person name="Marechal E."/>
            <person name="Cagnac O."/>
            <person name="Amato A."/>
        </authorList>
    </citation>
    <scope>NUCLEOTIDE SEQUENCE [LARGE SCALE GENOMIC DNA]</scope>
</reference>
<dbReference type="InParanoid" id="A0A2R5GI55"/>
<name>A0A2R5GI55_9STRA</name>
<keyword evidence="2" id="KW-1185">Reference proteome</keyword>
<sequence>MFELALRSNQQEIFVHVPGVFEVLIELANHGQVCEKRDALFRWPRAKCRQLAVRALESLSLESTSQFVKREAIRRGALVALCRAATEATPAPLILETRYERIDSENKAIVNAVLKRVDHEGLVRSLPISIKRASQAAQELLRSELNRRTSNENIKVRHRDAELYCAQIRLDKDRSVEEKLLALRLEATAKAERTRCQRNLERLLSKSGQVVLSQLAVDLAEEQPPDLEEEALAVAKLAAVDAEKAKALQEKLDRERAAREREERRIWHEVTSSLDAVIFVVEAREYSRQIFLEDVLQNGVLVTIDRLEADRAQEAQRVKDCKTMEVEDALASLVRDDEHRKLREERDCMTAEDKEGVRKAIKRMPKDLRRQFLLQEEEYLRRCENRDVLREQKKIQAELLLMGEEDATALQLRTREMYAIKFEQHKIARELQPQAQDLSISASGDFALDLRSGEDSYEYYEHGHAAASEIVHDEYAQHDDSTMRNNTSGDLYNEYFGGAYGQGGQQQEGEKYAPFEYDANESGAYANYEVAQDQSAAHQGGDADGYDEDHTKYYAGHETSYSEGQAAYDNAYTDEHYGEHQHQEITPYDNYYAEHAEHADTAEYDYNAYDQYQEGDLAQCQNYAVQQEQAEYDNAYAGEQYDHQQHQHQDFAHYDNYYAENAHAVEYDYNAYDQYQAEGQYYEVQQTEPAQDYSAYYNEDASVVAHQEMQDNYYESAAANVGYTANTTGVEYPDEQTGYYDEYTGEYVQHTAFDNGHEHGTTTQMEQEETYAANDTIDQGQWENENFDAGEVTAQGWIWDEAQQMWVESIDNQT</sequence>
<proteinExistence type="predicted"/>